<dbReference type="GO" id="GO:0009307">
    <property type="term" value="P:DNA restriction-modification system"/>
    <property type="evidence" value="ECO:0007669"/>
    <property type="project" value="UniProtKB-KW"/>
</dbReference>
<dbReference type="RefSeq" id="WP_078697334.1">
    <property type="nucleotide sequence ID" value="NZ_FUYH01000022.1"/>
</dbReference>
<evidence type="ECO:0000256" key="1">
    <source>
        <dbReference type="ARBA" id="ARBA00010923"/>
    </source>
</evidence>
<sequence length="438" mass="49938">MSCNEWRETELGLIPADWDVKVIGEIGKVVGGGTPNTKESKYWDGNVSWITPKDLSGFYERYIYKGERSITKEGLENSSAKLMPKGTVLFSSRAPIGYVAIAGKELATNQGYKNIICNDEIAYNIFVYYLMKYKKNEIEQIANGSTFKEVSGKVLSEFKIILPPLHEQKAIAKILSDIDEKIEINNRINKVLEEIAQTIFKHYFVDFEFPNENGEPYKSSGGEMVESELGPIPKGWEVRRLGEILETSLGGTPKREKKEYWENGTIPWCNSAKANDFRIIEPTEYITEKGLKESSTKLLPRRTIVIAITGATLGKISLLEIDSCTNQSLVGILENKLYKAEFIYPLMKMQIKQLINLQTGGAQQHINKDNINKLKIILPQKELLEKYYDITEKIFKQISIRTFEVNNLSQLRDTLLPKLMSGEIRVPQNNKRKEYKNV</sequence>
<dbReference type="CDD" id="cd17243">
    <property type="entry name" value="RMtype1_S_AchA6I-TRD2-CR2_like"/>
    <property type="match status" value="1"/>
</dbReference>
<organism evidence="5 6">
    <name type="scientific">Caloramator quimbayensis</name>
    <dbReference type="NCBI Taxonomy" id="1147123"/>
    <lineage>
        <taxon>Bacteria</taxon>
        <taxon>Bacillati</taxon>
        <taxon>Bacillota</taxon>
        <taxon>Clostridia</taxon>
        <taxon>Eubacteriales</taxon>
        <taxon>Clostridiaceae</taxon>
        <taxon>Caloramator</taxon>
    </lineage>
</organism>
<dbReference type="Gene3D" id="3.90.220.20">
    <property type="entry name" value="DNA methylase specificity domains"/>
    <property type="match status" value="2"/>
</dbReference>
<dbReference type="InterPro" id="IPR000055">
    <property type="entry name" value="Restrct_endonuc_typeI_TRD"/>
</dbReference>
<feature type="domain" description="Type I restriction modification DNA specificity" evidence="4">
    <location>
        <begin position="233"/>
        <end position="402"/>
    </location>
</feature>
<evidence type="ECO:0000313" key="6">
    <source>
        <dbReference type="Proteomes" id="UP000190105"/>
    </source>
</evidence>
<protein>
    <submittedName>
        <fullName evidence="5">Type I restriction enzyme, S subunit</fullName>
    </submittedName>
</protein>
<dbReference type="EMBL" id="FUYH01000022">
    <property type="protein sequence ID" value="SKA96660.1"/>
    <property type="molecule type" value="Genomic_DNA"/>
</dbReference>
<gene>
    <name evidence="5" type="ORF">SAMN05443428_1228</name>
</gene>
<dbReference type="AlphaFoldDB" id="A0A1T4Y4I2"/>
<accession>A0A1T4Y4I2</accession>
<keyword evidence="2" id="KW-0680">Restriction system</keyword>
<dbReference type="SUPFAM" id="SSF116734">
    <property type="entry name" value="DNA methylase specificity domain"/>
    <property type="match status" value="2"/>
</dbReference>
<evidence type="ECO:0000259" key="4">
    <source>
        <dbReference type="Pfam" id="PF01420"/>
    </source>
</evidence>
<dbReference type="STRING" id="1147123.SAMN05443428_1228"/>
<reference evidence="6" key="1">
    <citation type="submission" date="2017-02" db="EMBL/GenBank/DDBJ databases">
        <authorList>
            <person name="Varghese N."/>
            <person name="Submissions S."/>
        </authorList>
    </citation>
    <scope>NUCLEOTIDE SEQUENCE [LARGE SCALE GENOMIC DNA]</scope>
    <source>
        <strain evidence="6">USBA 833</strain>
    </source>
</reference>
<keyword evidence="6" id="KW-1185">Reference proteome</keyword>
<dbReference type="OrthoDB" id="9811611at2"/>
<dbReference type="Gene3D" id="1.10.287.1120">
    <property type="entry name" value="Bipartite methylase S protein"/>
    <property type="match status" value="1"/>
</dbReference>
<feature type="domain" description="Type I restriction modification DNA specificity" evidence="4">
    <location>
        <begin position="15"/>
        <end position="194"/>
    </location>
</feature>
<evidence type="ECO:0000256" key="3">
    <source>
        <dbReference type="ARBA" id="ARBA00023125"/>
    </source>
</evidence>
<dbReference type="Proteomes" id="UP000190105">
    <property type="component" value="Unassembled WGS sequence"/>
</dbReference>
<dbReference type="CDD" id="cd17273">
    <property type="entry name" value="RMtype1_S_EcoJA69PI-TRD1-CR1_like"/>
    <property type="match status" value="1"/>
</dbReference>
<dbReference type="GO" id="GO:0003677">
    <property type="term" value="F:DNA binding"/>
    <property type="evidence" value="ECO:0007669"/>
    <property type="project" value="UniProtKB-KW"/>
</dbReference>
<dbReference type="InterPro" id="IPR052021">
    <property type="entry name" value="Type-I_RS_S_subunit"/>
</dbReference>
<keyword evidence="3" id="KW-0238">DNA-binding</keyword>
<comment type="similarity">
    <text evidence="1">Belongs to the type-I restriction system S methylase family.</text>
</comment>
<evidence type="ECO:0000313" key="5">
    <source>
        <dbReference type="EMBL" id="SKA96660.1"/>
    </source>
</evidence>
<name>A0A1T4Y4I2_9CLOT</name>
<evidence type="ECO:0000256" key="2">
    <source>
        <dbReference type="ARBA" id="ARBA00022747"/>
    </source>
</evidence>
<dbReference type="PANTHER" id="PTHR30408:SF12">
    <property type="entry name" value="TYPE I RESTRICTION ENZYME MJAVIII SPECIFICITY SUBUNIT"/>
    <property type="match status" value="1"/>
</dbReference>
<proteinExistence type="inferred from homology"/>
<dbReference type="PANTHER" id="PTHR30408">
    <property type="entry name" value="TYPE-1 RESTRICTION ENZYME ECOKI SPECIFICITY PROTEIN"/>
    <property type="match status" value="1"/>
</dbReference>
<dbReference type="Pfam" id="PF01420">
    <property type="entry name" value="Methylase_S"/>
    <property type="match status" value="2"/>
</dbReference>
<dbReference type="InterPro" id="IPR044946">
    <property type="entry name" value="Restrct_endonuc_typeI_TRD_sf"/>
</dbReference>